<evidence type="ECO:0000313" key="7">
    <source>
        <dbReference type="EMBL" id="HDX33915.1"/>
    </source>
</evidence>
<comment type="subcellular location">
    <subcellularLocation>
        <location evidence="1">Cell membrane</location>
        <topology evidence="1">Multi-pass membrane protein</topology>
    </subcellularLocation>
</comment>
<dbReference type="PANTHER" id="PTHR30482:SF5">
    <property type="entry name" value="ABC TRANSPORTER PERMEASE PROTEIN"/>
    <property type="match status" value="1"/>
</dbReference>
<accession>A0A7C1FWC8</accession>
<feature type="transmembrane region" description="Helical" evidence="6">
    <location>
        <begin position="264"/>
        <end position="291"/>
    </location>
</feature>
<dbReference type="PANTHER" id="PTHR30482">
    <property type="entry name" value="HIGH-AFFINITY BRANCHED-CHAIN AMINO ACID TRANSPORT SYSTEM PERMEASE"/>
    <property type="match status" value="1"/>
</dbReference>
<proteinExistence type="predicted"/>
<evidence type="ECO:0000256" key="6">
    <source>
        <dbReference type="SAM" id="Phobius"/>
    </source>
</evidence>
<feature type="transmembrane region" description="Helical" evidence="6">
    <location>
        <begin position="28"/>
        <end position="48"/>
    </location>
</feature>
<feature type="transmembrane region" description="Helical" evidence="6">
    <location>
        <begin position="179"/>
        <end position="197"/>
    </location>
</feature>
<dbReference type="InterPro" id="IPR001851">
    <property type="entry name" value="ABC_transp_permease"/>
</dbReference>
<dbReference type="AlphaFoldDB" id="A0A7C1FWC8"/>
<evidence type="ECO:0000256" key="2">
    <source>
        <dbReference type="ARBA" id="ARBA00022475"/>
    </source>
</evidence>
<feature type="transmembrane region" description="Helical" evidence="6">
    <location>
        <begin position="55"/>
        <end position="77"/>
    </location>
</feature>
<dbReference type="GO" id="GO:0015658">
    <property type="term" value="F:branched-chain amino acid transmembrane transporter activity"/>
    <property type="evidence" value="ECO:0007669"/>
    <property type="project" value="InterPro"/>
</dbReference>
<reference evidence="7" key="1">
    <citation type="journal article" date="2020" name="mSystems">
        <title>Genome- and Community-Level Interaction Insights into Carbon Utilization and Element Cycling Functions of Hydrothermarchaeota in Hydrothermal Sediment.</title>
        <authorList>
            <person name="Zhou Z."/>
            <person name="Liu Y."/>
            <person name="Xu W."/>
            <person name="Pan J."/>
            <person name="Luo Z.H."/>
            <person name="Li M."/>
        </authorList>
    </citation>
    <scope>NUCLEOTIDE SEQUENCE [LARGE SCALE GENOMIC DNA]</scope>
    <source>
        <strain evidence="7">SpSt-289</strain>
    </source>
</reference>
<comment type="caution">
    <text evidence="7">The sequence shown here is derived from an EMBL/GenBank/DDBJ whole genome shotgun (WGS) entry which is preliminary data.</text>
</comment>
<organism evidence="7">
    <name type="scientific">Caldilinea aerophila</name>
    <dbReference type="NCBI Taxonomy" id="133453"/>
    <lineage>
        <taxon>Bacteria</taxon>
        <taxon>Bacillati</taxon>
        <taxon>Chloroflexota</taxon>
        <taxon>Caldilineae</taxon>
        <taxon>Caldilineales</taxon>
        <taxon>Caldilineaceae</taxon>
        <taxon>Caldilinea</taxon>
    </lineage>
</organism>
<protein>
    <submittedName>
        <fullName evidence="7">Branched-chain amino acid ABC transporter permease</fullName>
    </submittedName>
</protein>
<keyword evidence="4 6" id="KW-1133">Transmembrane helix</keyword>
<dbReference type="Pfam" id="PF02653">
    <property type="entry name" value="BPD_transp_2"/>
    <property type="match status" value="1"/>
</dbReference>
<dbReference type="EMBL" id="DSMG01000210">
    <property type="protein sequence ID" value="HDX33915.1"/>
    <property type="molecule type" value="Genomic_DNA"/>
</dbReference>
<name>A0A7C1FWC8_9CHLR</name>
<evidence type="ECO:0000256" key="3">
    <source>
        <dbReference type="ARBA" id="ARBA00022692"/>
    </source>
</evidence>
<keyword evidence="2" id="KW-1003">Cell membrane</keyword>
<keyword evidence="5 6" id="KW-0472">Membrane</keyword>
<feature type="transmembrane region" description="Helical" evidence="6">
    <location>
        <begin position="128"/>
        <end position="146"/>
    </location>
</feature>
<evidence type="ECO:0000256" key="4">
    <source>
        <dbReference type="ARBA" id="ARBA00022989"/>
    </source>
</evidence>
<evidence type="ECO:0000256" key="5">
    <source>
        <dbReference type="ARBA" id="ARBA00023136"/>
    </source>
</evidence>
<gene>
    <name evidence="7" type="ORF">ENQ20_20895</name>
</gene>
<keyword evidence="3 6" id="KW-0812">Transmembrane</keyword>
<feature type="transmembrane region" description="Helical" evidence="6">
    <location>
        <begin position="311"/>
        <end position="332"/>
    </location>
</feature>
<feature type="transmembrane region" description="Helical" evidence="6">
    <location>
        <begin position="97"/>
        <end position="121"/>
    </location>
</feature>
<evidence type="ECO:0000256" key="1">
    <source>
        <dbReference type="ARBA" id="ARBA00004651"/>
    </source>
</evidence>
<dbReference type="InterPro" id="IPR043428">
    <property type="entry name" value="LivM-like"/>
</dbReference>
<dbReference type="CDD" id="cd06581">
    <property type="entry name" value="TM_PBP1_LivM_like"/>
    <property type="match status" value="1"/>
</dbReference>
<dbReference type="GO" id="GO:0005886">
    <property type="term" value="C:plasma membrane"/>
    <property type="evidence" value="ECO:0007669"/>
    <property type="project" value="UniProtKB-SubCell"/>
</dbReference>
<sequence>MAVLRPAGDFDRSYAQDMLLLRQPWQRWAMALIVVGVALIPLFGNAYLITTVNRIMYSIVAVQGLNVLTGMTGQISLGQAAFMLVGGYIVALTAQHWGLPIFVTLPLAALGTGVVGLIFGLPSLRVKGFYLAMATLAAQFIIPWLSRHIYPEYLGGSSGRIAVPSPVIFGVTFNQVAQVFYISLAVLVITTILLVNIRRTKLGRSFIAVRDNDLAAEVLGVNPFSVKLRAFFVAAMLAGLAGGLKAISQRSVGTELAYGLNESILLLGMLVIGGLGHNLGPFLGVATIVFLEDLANVTGSTMASLFPAHATNLLTSFRPLFFGLVLMLFLIFEPRGLAHRWEILKATWRMRPFSR</sequence>